<dbReference type="EMBL" id="AEAI01004087">
    <property type="protein sequence ID" value="EGH49295.1"/>
    <property type="molecule type" value="Genomic_DNA"/>
</dbReference>
<accession>F3GQE2</accession>
<comment type="caution">
    <text evidence="1">The sequence shown here is derived from an EMBL/GenBank/DDBJ whole genome shotgun (WGS) entry which is preliminary data.</text>
</comment>
<keyword evidence="2" id="KW-1185">Reference proteome</keyword>
<evidence type="ECO:0000313" key="2">
    <source>
        <dbReference type="Proteomes" id="UP000004986"/>
    </source>
</evidence>
<dbReference type="InterPro" id="IPR010917">
    <property type="entry name" value="TonB_rcpt_CS"/>
</dbReference>
<evidence type="ECO:0000313" key="1">
    <source>
        <dbReference type="EMBL" id="EGH49295.1"/>
    </source>
</evidence>
<name>F3GQE2_PSESJ</name>
<sequence>SLMNKDYWASANGGYLTQGEPRTLKLSGTIDF</sequence>
<gene>
    <name evidence="1" type="ORF">PSYPI_45803</name>
</gene>
<dbReference type="PROSITE" id="PS01156">
    <property type="entry name" value="TONB_DEPENDENT_REC_2"/>
    <property type="match status" value="1"/>
</dbReference>
<dbReference type="AlphaFoldDB" id="F3GQE2"/>
<proteinExistence type="predicted"/>
<keyword evidence="1" id="KW-0675">Receptor</keyword>
<feature type="non-terminal residue" evidence="1">
    <location>
        <position position="1"/>
    </location>
</feature>
<dbReference type="HOGENOM" id="CLU_3386542_0_0_6"/>
<protein>
    <submittedName>
        <fullName evidence="1">TonB-dependent siderophore receptor</fullName>
    </submittedName>
</protein>
<reference evidence="1 2" key="1">
    <citation type="journal article" date="2011" name="PLoS Pathog.">
        <title>Dynamic evolution of pathogenicity revealed by sequencing and comparative genomics of 19 Pseudomonas syringae isolates.</title>
        <authorList>
            <person name="Baltrus D.A."/>
            <person name="Nishimura M.T."/>
            <person name="Romanchuk A."/>
            <person name="Chang J.H."/>
            <person name="Mukhtar M.S."/>
            <person name="Cherkis K."/>
            <person name="Roach J."/>
            <person name="Grant S.R."/>
            <person name="Jones C.D."/>
            <person name="Dangl J.L."/>
        </authorList>
    </citation>
    <scope>NUCLEOTIDE SEQUENCE [LARGE SCALE GENOMIC DNA]</scope>
    <source>
        <strain evidence="1 2">1704B</strain>
    </source>
</reference>
<dbReference type="Proteomes" id="UP000004986">
    <property type="component" value="Unassembled WGS sequence"/>
</dbReference>
<organism evidence="1 2">
    <name type="scientific">Pseudomonas syringae pv. pisi str. 1704B</name>
    <dbReference type="NCBI Taxonomy" id="629263"/>
    <lineage>
        <taxon>Bacteria</taxon>
        <taxon>Pseudomonadati</taxon>
        <taxon>Pseudomonadota</taxon>
        <taxon>Gammaproteobacteria</taxon>
        <taxon>Pseudomonadales</taxon>
        <taxon>Pseudomonadaceae</taxon>
        <taxon>Pseudomonas</taxon>
        <taxon>Pseudomonas syringae</taxon>
    </lineage>
</organism>